<reference evidence="9" key="1">
    <citation type="submission" date="2022-03" db="EMBL/GenBank/DDBJ databases">
        <title>Bacterial whole genome sequence for Hymenobacter sp. DH14.</title>
        <authorList>
            <person name="Le V."/>
        </authorList>
    </citation>
    <scope>NUCLEOTIDE SEQUENCE</scope>
    <source>
        <strain evidence="9">DH14</strain>
    </source>
</reference>
<evidence type="ECO:0000256" key="5">
    <source>
        <dbReference type="ARBA" id="ARBA00022833"/>
    </source>
</evidence>
<dbReference type="AlphaFoldDB" id="A0A9X2AFZ6"/>
<keyword evidence="10" id="KW-1185">Reference proteome</keyword>
<keyword evidence="4 9" id="KW-0378">Hydrolase</keyword>
<organism evidence="9 10">
    <name type="scientific">Hymenobacter cyanobacteriorum</name>
    <dbReference type="NCBI Taxonomy" id="2926463"/>
    <lineage>
        <taxon>Bacteria</taxon>
        <taxon>Pseudomonadati</taxon>
        <taxon>Bacteroidota</taxon>
        <taxon>Cytophagia</taxon>
        <taxon>Cytophagales</taxon>
        <taxon>Hymenobacteraceae</taxon>
        <taxon>Hymenobacter</taxon>
    </lineage>
</organism>
<accession>A0A9X2AFZ6</accession>
<dbReference type="PANTHER" id="PTHR22726:SF24">
    <property type="entry name" value="M48 FAMILY METALLOPEPTIDASE"/>
    <property type="match status" value="1"/>
</dbReference>
<dbReference type="GO" id="GO:0004222">
    <property type="term" value="F:metalloendopeptidase activity"/>
    <property type="evidence" value="ECO:0007669"/>
    <property type="project" value="InterPro"/>
</dbReference>
<dbReference type="InterPro" id="IPR001915">
    <property type="entry name" value="Peptidase_M48"/>
</dbReference>
<evidence type="ECO:0000256" key="2">
    <source>
        <dbReference type="ARBA" id="ARBA00022670"/>
    </source>
</evidence>
<keyword evidence="6 9" id="KW-0482">Metalloprotease</keyword>
<dbReference type="EC" id="3.4.24.-" evidence="9"/>
<dbReference type="Gene3D" id="3.30.2010.10">
    <property type="entry name" value="Metalloproteases ('zincins'), catalytic domain"/>
    <property type="match status" value="1"/>
</dbReference>
<dbReference type="RefSeq" id="WP_241935340.1">
    <property type="nucleotide sequence ID" value="NZ_JALBGC010000002.1"/>
</dbReference>
<evidence type="ECO:0000259" key="8">
    <source>
        <dbReference type="Pfam" id="PF01435"/>
    </source>
</evidence>
<evidence type="ECO:0000256" key="6">
    <source>
        <dbReference type="ARBA" id="ARBA00023049"/>
    </source>
</evidence>
<evidence type="ECO:0000313" key="9">
    <source>
        <dbReference type="EMBL" id="MCI1187058.1"/>
    </source>
</evidence>
<comment type="caution">
    <text evidence="9">The sequence shown here is derived from an EMBL/GenBank/DDBJ whole genome shotgun (WGS) entry which is preliminary data.</text>
</comment>
<sequence length="490" mass="52215">MNSSLLRGLRAGAVVCLLAPLAGSSSVTDWAARRPTAPAMPAMPAARPLQGAKPDPAVIAQFGLYNDTKLQSLITARGKAMTAISDRPGDYGFTVVDSPVINAFATPDGHVYFTRGIMAYFNNEAQFSGVLGHELGHITARHGQKQQTRSTIAGIGMILGSVLAPRVMQSVGGVAQQVVGLGMLKYGRDDENESDALGVKYSTKIGYDASYMADFFQTLQRTEAQSGAGGIPTFLSTHPNSADRYTRVKQLAAQAKQSGGRSSYMVNRDTYLRQIEGLTFGEDPRQGFVESGVFYHPDLKFRFPIPSGWKSQNSPDKFQMAEPNGKALLVFLGASGSSLDEAATGLAKAIGVTNAQAQKTTINGFPALVFEGDQAAQDQQSTPAHVLAQLIQDGNSIFAFVGLAAPASFSAYAPQFQRAAQGYARLTEASKLNRQPEHVHIRTATGTQTLSSAFASAGIPSSRYEEMAILNGMKTTDRLAKGTLYKVVGK</sequence>
<evidence type="ECO:0000256" key="1">
    <source>
        <dbReference type="ARBA" id="ARBA00001947"/>
    </source>
</evidence>
<dbReference type="GO" id="GO:0051603">
    <property type="term" value="P:proteolysis involved in protein catabolic process"/>
    <property type="evidence" value="ECO:0007669"/>
    <property type="project" value="TreeGrafter"/>
</dbReference>
<evidence type="ECO:0000256" key="4">
    <source>
        <dbReference type="ARBA" id="ARBA00022801"/>
    </source>
</evidence>
<keyword evidence="5" id="KW-0862">Zinc</keyword>
<keyword evidence="3" id="KW-0479">Metal-binding</keyword>
<evidence type="ECO:0000256" key="7">
    <source>
        <dbReference type="SAM" id="SignalP"/>
    </source>
</evidence>
<keyword evidence="7" id="KW-0732">Signal</keyword>
<evidence type="ECO:0000313" key="10">
    <source>
        <dbReference type="Proteomes" id="UP001139193"/>
    </source>
</evidence>
<proteinExistence type="predicted"/>
<dbReference type="PANTHER" id="PTHR22726">
    <property type="entry name" value="METALLOENDOPEPTIDASE OMA1"/>
    <property type="match status" value="1"/>
</dbReference>
<evidence type="ECO:0000256" key="3">
    <source>
        <dbReference type="ARBA" id="ARBA00022723"/>
    </source>
</evidence>
<protein>
    <submittedName>
        <fullName evidence="9">M48 family metalloprotease</fullName>
        <ecNumber evidence="9">3.4.24.-</ecNumber>
    </submittedName>
</protein>
<dbReference type="InterPro" id="IPR051156">
    <property type="entry name" value="Mito/Outer_Membr_Metalloprot"/>
</dbReference>
<comment type="cofactor">
    <cofactor evidence="1">
        <name>Zn(2+)</name>
        <dbReference type="ChEBI" id="CHEBI:29105"/>
    </cofactor>
</comment>
<dbReference type="GO" id="GO:0046872">
    <property type="term" value="F:metal ion binding"/>
    <property type="evidence" value="ECO:0007669"/>
    <property type="project" value="UniProtKB-KW"/>
</dbReference>
<name>A0A9X2AFZ6_9BACT</name>
<dbReference type="Proteomes" id="UP001139193">
    <property type="component" value="Unassembled WGS sequence"/>
</dbReference>
<keyword evidence="2" id="KW-0645">Protease</keyword>
<feature type="domain" description="Peptidase M48" evidence="8">
    <location>
        <begin position="81"/>
        <end position="250"/>
    </location>
</feature>
<dbReference type="GO" id="GO:0016020">
    <property type="term" value="C:membrane"/>
    <property type="evidence" value="ECO:0007669"/>
    <property type="project" value="TreeGrafter"/>
</dbReference>
<dbReference type="EMBL" id="JALBGC010000002">
    <property type="protein sequence ID" value="MCI1187058.1"/>
    <property type="molecule type" value="Genomic_DNA"/>
</dbReference>
<gene>
    <name evidence="9" type="ORF">MON38_06475</name>
</gene>
<feature type="signal peptide" evidence="7">
    <location>
        <begin position="1"/>
        <end position="31"/>
    </location>
</feature>
<feature type="chain" id="PRO_5040916362" evidence="7">
    <location>
        <begin position="32"/>
        <end position="490"/>
    </location>
</feature>
<dbReference type="Pfam" id="PF01435">
    <property type="entry name" value="Peptidase_M48"/>
    <property type="match status" value="1"/>
</dbReference>